<proteinExistence type="predicted"/>
<evidence type="ECO:0000313" key="1">
    <source>
        <dbReference type="EMBL" id="KAA5536233.1"/>
    </source>
</evidence>
<evidence type="ECO:0000313" key="2">
    <source>
        <dbReference type="Proteomes" id="UP000323632"/>
    </source>
</evidence>
<organism evidence="1 2">
    <name type="scientific">Taibaiella lutea</name>
    <dbReference type="NCBI Taxonomy" id="2608001"/>
    <lineage>
        <taxon>Bacteria</taxon>
        <taxon>Pseudomonadati</taxon>
        <taxon>Bacteroidota</taxon>
        <taxon>Chitinophagia</taxon>
        <taxon>Chitinophagales</taxon>
        <taxon>Chitinophagaceae</taxon>
        <taxon>Taibaiella</taxon>
    </lineage>
</organism>
<name>A0A5M6CMF8_9BACT</name>
<accession>A0A5M6CMF8</accession>
<protein>
    <submittedName>
        <fullName evidence="1">Uncharacterized protein</fullName>
    </submittedName>
</protein>
<dbReference type="EMBL" id="VWSH01000001">
    <property type="protein sequence ID" value="KAA5536233.1"/>
    <property type="molecule type" value="Genomic_DNA"/>
</dbReference>
<reference evidence="1 2" key="1">
    <citation type="submission" date="2019-09" db="EMBL/GenBank/DDBJ databases">
        <title>Genome sequence and assembly of Taibaiella sp.</title>
        <authorList>
            <person name="Chhetri G."/>
        </authorList>
    </citation>
    <scope>NUCLEOTIDE SEQUENCE [LARGE SCALE GENOMIC DNA]</scope>
    <source>
        <strain evidence="1 2">KVB11</strain>
    </source>
</reference>
<keyword evidence="2" id="KW-1185">Reference proteome</keyword>
<gene>
    <name evidence="1" type="ORF">F0919_00780</name>
</gene>
<dbReference type="Proteomes" id="UP000323632">
    <property type="component" value="Unassembled WGS sequence"/>
</dbReference>
<sequence length="153" mass="17131">MGQICIFVKNLPYLSTILPSLYLVHKDLTDKLYKVSDLIIHYGGSVPMDTQSPPKRQSVITPVTLPKTNTIPLQSTEEYPKRGTWADKLLYALNQIGRPAIVNEIADFIMKEEAFDSVKFVIKTISQYASNLGIAGEIGVDSSGYRNKYFLKS</sequence>
<dbReference type="RefSeq" id="WP_150030806.1">
    <property type="nucleotide sequence ID" value="NZ_VWSH01000001.1"/>
</dbReference>
<dbReference type="AlphaFoldDB" id="A0A5M6CMF8"/>
<comment type="caution">
    <text evidence="1">The sequence shown here is derived from an EMBL/GenBank/DDBJ whole genome shotgun (WGS) entry which is preliminary data.</text>
</comment>